<comment type="caution">
    <text evidence="2">The sequence shown here is derived from an EMBL/GenBank/DDBJ whole genome shotgun (WGS) entry which is preliminary data.</text>
</comment>
<evidence type="ECO:0000256" key="1">
    <source>
        <dbReference type="SAM" id="MobiDB-lite"/>
    </source>
</evidence>
<evidence type="ECO:0000313" key="2">
    <source>
        <dbReference type="EMBL" id="PNX87176.1"/>
    </source>
</evidence>
<dbReference type="AlphaFoldDB" id="A0A2K3M8Q4"/>
<reference evidence="2 3" key="2">
    <citation type="journal article" date="2017" name="Front. Plant Sci.">
        <title>Gene Classification and Mining of Molecular Markers Useful in Red Clover (Trifolium pratense) Breeding.</title>
        <authorList>
            <person name="Istvanek J."/>
            <person name="Dluhosova J."/>
            <person name="Dluhos P."/>
            <person name="Patkova L."/>
            <person name="Nedelnik J."/>
            <person name="Repkova J."/>
        </authorList>
    </citation>
    <scope>NUCLEOTIDE SEQUENCE [LARGE SCALE GENOMIC DNA]</scope>
    <source>
        <strain evidence="3">cv. Tatra</strain>
        <tissue evidence="2">Young leaves</tissue>
    </source>
</reference>
<dbReference type="Proteomes" id="UP000236291">
    <property type="component" value="Unassembled WGS sequence"/>
</dbReference>
<name>A0A2K3M8Q4_TRIPR</name>
<feature type="non-terminal residue" evidence="2">
    <location>
        <position position="46"/>
    </location>
</feature>
<organism evidence="2 3">
    <name type="scientific">Trifolium pratense</name>
    <name type="common">Red clover</name>
    <dbReference type="NCBI Taxonomy" id="57577"/>
    <lineage>
        <taxon>Eukaryota</taxon>
        <taxon>Viridiplantae</taxon>
        <taxon>Streptophyta</taxon>
        <taxon>Embryophyta</taxon>
        <taxon>Tracheophyta</taxon>
        <taxon>Spermatophyta</taxon>
        <taxon>Magnoliopsida</taxon>
        <taxon>eudicotyledons</taxon>
        <taxon>Gunneridae</taxon>
        <taxon>Pentapetalae</taxon>
        <taxon>rosids</taxon>
        <taxon>fabids</taxon>
        <taxon>Fabales</taxon>
        <taxon>Fabaceae</taxon>
        <taxon>Papilionoideae</taxon>
        <taxon>50 kb inversion clade</taxon>
        <taxon>NPAAA clade</taxon>
        <taxon>Hologalegina</taxon>
        <taxon>IRL clade</taxon>
        <taxon>Trifolieae</taxon>
        <taxon>Trifolium</taxon>
    </lineage>
</organism>
<dbReference type="EMBL" id="ASHM01053186">
    <property type="protein sequence ID" value="PNX87176.1"/>
    <property type="molecule type" value="Genomic_DNA"/>
</dbReference>
<gene>
    <name evidence="2" type="ORF">L195_g043262</name>
</gene>
<accession>A0A2K3M8Q4</accession>
<protein>
    <submittedName>
        <fullName evidence="2">Uncharacterized protein</fullName>
    </submittedName>
</protein>
<sequence length="46" mass="5240">MAYGGGEKYSFTLVLEKVREKGELQGLGQRESEEIQEQIFEFSSNP</sequence>
<evidence type="ECO:0000313" key="3">
    <source>
        <dbReference type="Proteomes" id="UP000236291"/>
    </source>
</evidence>
<reference evidence="2 3" key="1">
    <citation type="journal article" date="2014" name="Am. J. Bot.">
        <title>Genome assembly and annotation for red clover (Trifolium pratense; Fabaceae).</title>
        <authorList>
            <person name="Istvanek J."/>
            <person name="Jaros M."/>
            <person name="Krenek A."/>
            <person name="Repkova J."/>
        </authorList>
    </citation>
    <scope>NUCLEOTIDE SEQUENCE [LARGE SCALE GENOMIC DNA]</scope>
    <source>
        <strain evidence="3">cv. Tatra</strain>
        <tissue evidence="2">Young leaves</tissue>
    </source>
</reference>
<feature type="region of interest" description="Disordered" evidence="1">
    <location>
        <begin position="27"/>
        <end position="46"/>
    </location>
</feature>
<feature type="compositionally biased region" description="Low complexity" evidence="1">
    <location>
        <begin position="37"/>
        <end position="46"/>
    </location>
</feature>
<proteinExistence type="predicted"/>